<comment type="caution">
    <text evidence="1">The sequence shown here is derived from an EMBL/GenBank/DDBJ whole genome shotgun (WGS) entry which is preliminary data.</text>
</comment>
<accession>A0ABS5ELP1</accession>
<evidence type="ECO:0000313" key="1">
    <source>
        <dbReference type="EMBL" id="MBR0651522.1"/>
    </source>
</evidence>
<dbReference type="RefSeq" id="WP_211870191.1">
    <property type="nucleotide sequence ID" value="NZ_JAAEDI010000019.1"/>
</dbReference>
<proteinExistence type="predicted"/>
<name>A0ABS5ELP1_9PROT</name>
<evidence type="ECO:0000313" key="2">
    <source>
        <dbReference type="Proteomes" id="UP000698752"/>
    </source>
</evidence>
<dbReference type="Proteomes" id="UP000698752">
    <property type="component" value="Unassembled WGS sequence"/>
</dbReference>
<sequence>MVTRRLLPLTIMPMMGLPRDAGVAAAVTAPPPDRRHCGDPGGSFIACEALQDALPLATGGRCPLCGGPRRAFGR</sequence>
<organism evidence="1 2">
    <name type="scientific">Neoroseomonas terrae</name>
    <dbReference type="NCBI Taxonomy" id="424799"/>
    <lineage>
        <taxon>Bacteria</taxon>
        <taxon>Pseudomonadati</taxon>
        <taxon>Pseudomonadota</taxon>
        <taxon>Alphaproteobacteria</taxon>
        <taxon>Acetobacterales</taxon>
        <taxon>Acetobacteraceae</taxon>
        <taxon>Neoroseomonas</taxon>
    </lineage>
</organism>
<keyword evidence="2" id="KW-1185">Reference proteome</keyword>
<dbReference type="EMBL" id="JAAEDI010000019">
    <property type="protein sequence ID" value="MBR0651522.1"/>
    <property type="molecule type" value="Genomic_DNA"/>
</dbReference>
<protein>
    <submittedName>
        <fullName evidence="1">Uncharacterized protein</fullName>
    </submittedName>
</protein>
<gene>
    <name evidence="1" type="ORF">GXW78_17765</name>
</gene>
<reference evidence="2" key="1">
    <citation type="journal article" date="2021" name="Syst. Appl. Microbiol.">
        <title>Roseomonas hellenica sp. nov., isolated from roots of wild-growing Alkanna tinctoria.</title>
        <authorList>
            <person name="Rat A."/>
            <person name="Naranjo H.D."/>
            <person name="Lebbe L."/>
            <person name="Cnockaert M."/>
            <person name="Krigas N."/>
            <person name="Grigoriadou K."/>
            <person name="Maloupa E."/>
            <person name="Willems A."/>
        </authorList>
    </citation>
    <scope>NUCLEOTIDE SEQUENCE [LARGE SCALE GENOMIC DNA]</scope>
    <source>
        <strain evidence="2">LMG 31159</strain>
    </source>
</reference>